<name>A0A9Q0JIS4_9ROSI</name>
<dbReference type="InterPro" id="IPR042197">
    <property type="entry name" value="Apaf_helical"/>
</dbReference>
<dbReference type="InterPro" id="IPR027417">
    <property type="entry name" value="P-loop_NTPase"/>
</dbReference>
<comment type="caution">
    <text evidence="2">The sequence shown here is derived from an EMBL/GenBank/DDBJ whole genome shotgun (WGS) entry which is preliminary data.</text>
</comment>
<protein>
    <recommendedName>
        <fullName evidence="4">NB-ARC domain-containing protein</fullName>
    </recommendedName>
</protein>
<dbReference type="Gene3D" id="1.10.8.430">
    <property type="entry name" value="Helical domain of apoptotic protease-activating factors"/>
    <property type="match status" value="1"/>
</dbReference>
<sequence length="97" mass="10973">MSGVLTQPYGSFCYYLSGLWQKEKLKGDDPWLLFAAYAFGSEDDPSVDSELTRIGKDIVEKCDGLPLLIKELGRLLGSSRDYSEWDRTLKSLDQAKF</sequence>
<dbReference type="SUPFAM" id="SSF52540">
    <property type="entry name" value="P-loop containing nucleoside triphosphate hydrolases"/>
    <property type="match status" value="1"/>
</dbReference>
<organism evidence="2 3">
    <name type="scientific">Turnera subulata</name>
    <dbReference type="NCBI Taxonomy" id="218843"/>
    <lineage>
        <taxon>Eukaryota</taxon>
        <taxon>Viridiplantae</taxon>
        <taxon>Streptophyta</taxon>
        <taxon>Embryophyta</taxon>
        <taxon>Tracheophyta</taxon>
        <taxon>Spermatophyta</taxon>
        <taxon>Magnoliopsida</taxon>
        <taxon>eudicotyledons</taxon>
        <taxon>Gunneridae</taxon>
        <taxon>Pentapetalae</taxon>
        <taxon>rosids</taxon>
        <taxon>fabids</taxon>
        <taxon>Malpighiales</taxon>
        <taxon>Passifloraceae</taxon>
        <taxon>Turnera</taxon>
    </lineage>
</organism>
<evidence type="ECO:0000256" key="1">
    <source>
        <dbReference type="ARBA" id="ARBA00022821"/>
    </source>
</evidence>
<dbReference type="EMBL" id="JAKUCV010002555">
    <property type="protein sequence ID" value="KAJ4842190.1"/>
    <property type="molecule type" value="Genomic_DNA"/>
</dbReference>
<dbReference type="GO" id="GO:0043531">
    <property type="term" value="F:ADP binding"/>
    <property type="evidence" value="ECO:0007669"/>
    <property type="project" value="InterPro"/>
</dbReference>
<keyword evidence="1" id="KW-0611">Plant defense</keyword>
<dbReference type="AlphaFoldDB" id="A0A9Q0JIS4"/>
<evidence type="ECO:0000313" key="3">
    <source>
        <dbReference type="Proteomes" id="UP001141552"/>
    </source>
</evidence>
<keyword evidence="3" id="KW-1185">Reference proteome</keyword>
<dbReference type="Proteomes" id="UP001141552">
    <property type="component" value="Unassembled WGS sequence"/>
</dbReference>
<accession>A0A9Q0JIS4</accession>
<gene>
    <name evidence="2" type="ORF">Tsubulata_044932</name>
</gene>
<dbReference type="OrthoDB" id="1750822at2759"/>
<evidence type="ECO:0008006" key="4">
    <source>
        <dbReference type="Google" id="ProtNLM"/>
    </source>
</evidence>
<proteinExistence type="predicted"/>
<dbReference type="GO" id="GO:0006952">
    <property type="term" value="P:defense response"/>
    <property type="evidence" value="ECO:0007669"/>
    <property type="project" value="UniProtKB-KW"/>
</dbReference>
<dbReference type="PANTHER" id="PTHR36766:SF70">
    <property type="entry name" value="DISEASE RESISTANCE PROTEIN RGA4"/>
    <property type="match status" value="1"/>
</dbReference>
<reference evidence="2" key="1">
    <citation type="submission" date="2022-02" db="EMBL/GenBank/DDBJ databases">
        <authorList>
            <person name="Henning P.M."/>
            <person name="McCubbin A.G."/>
            <person name="Shore J.S."/>
        </authorList>
    </citation>
    <scope>NUCLEOTIDE SEQUENCE</scope>
    <source>
        <strain evidence="2">F60SS</strain>
        <tissue evidence="2">Leaves</tissue>
    </source>
</reference>
<evidence type="ECO:0000313" key="2">
    <source>
        <dbReference type="EMBL" id="KAJ4842190.1"/>
    </source>
</evidence>
<reference evidence="2" key="2">
    <citation type="journal article" date="2023" name="Plants (Basel)">
        <title>Annotation of the Turnera subulata (Passifloraceae) Draft Genome Reveals the S-Locus Evolved after the Divergence of Turneroideae from Passifloroideae in a Stepwise Manner.</title>
        <authorList>
            <person name="Henning P.M."/>
            <person name="Roalson E.H."/>
            <person name="Mir W."/>
            <person name="McCubbin A.G."/>
            <person name="Shore J.S."/>
        </authorList>
    </citation>
    <scope>NUCLEOTIDE SEQUENCE</scope>
    <source>
        <strain evidence="2">F60SS</strain>
    </source>
</reference>
<dbReference type="PANTHER" id="PTHR36766">
    <property type="entry name" value="PLANT BROAD-SPECTRUM MILDEW RESISTANCE PROTEIN RPW8"/>
    <property type="match status" value="1"/>
</dbReference>